<dbReference type="EMBL" id="JXUO01000222">
    <property type="protein sequence ID" value="KKZ13595.1"/>
    <property type="molecule type" value="Genomic_DNA"/>
</dbReference>
<dbReference type="SMART" id="SM00846">
    <property type="entry name" value="Gp_dh_N"/>
    <property type="match status" value="1"/>
</dbReference>
<proteinExistence type="predicted"/>
<dbReference type="Gene3D" id="3.40.50.720">
    <property type="entry name" value="NAD(P)-binding Rossmann-like Domain"/>
    <property type="match status" value="1"/>
</dbReference>
<evidence type="ECO:0000313" key="3">
    <source>
        <dbReference type="Proteomes" id="UP000035054"/>
    </source>
</evidence>
<name>A0A6N3X325_9SYNE</name>
<feature type="domain" description="Glyceraldehyde 3-phosphate dehydrogenase NAD(P) binding" evidence="1">
    <location>
        <begin position="1"/>
        <end position="94"/>
    </location>
</feature>
<gene>
    <name evidence="2" type="ORF">TH68_06620</name>
</gene>
<dbReference type="PANTHER" id="PTHR42955">
    <property type="entry name" value="GLYCERALDEHYDE-3-PHOSPHATE DEHYDROGENASE"/>
    <property type="match status" value="1"/>
</dbReference>
<dbReference type="SUPFAM" id="SSF51735">
    <property type="entry name" value="NAD(P)-binding Rossmann-fold domains"/>
    <property type="match status" value="1"/>
</dbReference>
<dbReference type="InterPro" id="IPR052978">
    <property type="entry name" value="GAP_dehydrogenase"/>
</dbReference>
<comment type="caution">
    <text evidence="2">The sequence shown here is derived from an EMBL/GenBank/DDBJ whole genome shotgun (WGS) entry which is preliminary data.</text>
</comment>
<evidence type="ECO:0000313" key="2">
    <source>
        <dbReference type="EMBL" id="KKZ13595.1"/>
    </source>
</evidence>
<organism evidence="2 3">
    <name type="scientific">Candidatus Synechococcus spongiarum 142</name>
    <dbReference type="NCBI Taxonomy" id="1608213"/>
    <lineage>
        <taxon>Bacteria</taxon>
        <taxon>Bacillati</taxon>
        <taxon>Cyanobacteriota</taxon>
        <taxon>Cyanophyceae</taxon>
        <taxon>Synechococcales</taxon>
        <taxon>Synechococcaceae</taxon>
        <taxon>Synechococcus</taxon>
    </lineage>
</organism>
<evidence type="ECO:0000259" key="1">
    <source>
        <dbReference type="SMART" id="SM00846"/>
    </source>
</evidence>
<dbReference type="Pfam" id="PF00044">
    <property type="entry name" value="Gp_dh_N"/>
    <property type="match status" value="1"/>
</dbReference>
<dbReference type="AlphaFoldDB" id="A0A6N3X325"/>
<accession>A0A6N3X325</accession>
<protein>
    <submittedName>
        <fullName evidence="2">Glyceraldehyde-3-phosphate dehydrogenase</fullName>
    </submittedName>
</protein>
<feature type="non-terminal residue" evidence="2">
    <location>
        <position position="94"/>
    </location>
</feature>
<dbReference type="PANTHER" id="PTHR42955:SF1">
    <property type="entry name" value="GLYCERALDEHYDE-3-PHOSPHATE DEHYDROGENASE"/>
    <property type="match status" value="1"/>
</dbReference>
<reference evidence="2 3" key="1">
    <citation type="submission" date="2015-01" db="EMBL/GenBank/DDBJ databases">
        <title>Lifestyle Evolution in Cyanobacterial Symbionts of Sponges.</title>
        <authorList>
            <person name="Burgsdorf I."/>
            <person name="Slaby B.M."/>
            <person name="Handley K.M."/>
            <person name="Haber M."/>
            <person name="Blom J."/>
            <person name="Marshall C.W."/>
            <person name="Gilbert J.A."/>
            <person name="Hentschel U."/>
            <person name="Steindler L."/>
        </authorList>
    </citation>
    <scope>NUCLEOTIDE SEQUENCE [LARGE SCALE GENOMIC DNA]</scope>
    <source>
        <strain evidence="2">142</strain>
    </source>
</reference>
<dbReference type="InterPro" id="IPR036291">
    <property type="entry name" value="NAD(P)-bd_dom_sf"/>
</dbReference>
<dbReference type="GO" id="GO:0051287">
    <property type="term" value="F:NAD binding"/>
    <property type="evidence" value="ECO:0007669"/>
    <property type="project" value="InterPro"/>
</dbReference>
<sequence length="94" mass="10305">MKVGINGFGRIGRLVFRALWGRAGMEMVHLNEPAGPAAAMGHLLEFDSVHGRWREAVSVEGEGLHIGGQYINCSHNRDFTGVDWRGSGVEMVLE</sequence>
<dbReference type="InterPro" id="IPR020828">
    <property type="entry name" value="GlycerAld_3-P_DH_NAD(P)-bd"/>
</dbReference>
<dbReference type="Proteomes" id="UP000035054">
    <property type="component" value="Unassembled WGS sequence"/>
</dbReference>